<sequence>MVLAIDLWHLDSLALGNHPTSRIQDANA</sequence>
<accession>A0A2P2QQJ0</accession>
<organism evidence="1">
    <name type="scientific">Rhizophora mucronata</name>
    <name type="common">Asiatic mangrove</name>
    <dbReference type="NCBI Taxonomy" id="61149"/>
    <lineage>
        <taxon>Eukaryota</taxon>
        <taxon>Viridiplantae</taxon>
        <taxon>Streptophyta</taxon>
        <taxon>Embryophyta</taxon>
        <taxon>Tracheophyta</taxon>
        <taxon>Spermatophyta</taxon>
        <taxon>Magnoliopsida</taxon>
        <taxon>eudicotyledons</taxon>
        <taxon>Gunneridae</taxon>
        <taxon>Pentapetalae</taxon>
        <taxon>rosids</taxon>
        <taxon>fabids</taxon>
        <taxon>Malpighiales</taxon>
        <taxon>Rhizophoraceae</taxon>
        <taxon>Rhizophora</taxon>
    </lineage>
</organism>
<proteinExistence type="predicted"/>
<dbReference type="EMBL" id="GGEC01088677">
    <property type="protein sequence ID" value="MBX69161.1"/>
    <property type="molecule type" value="Transcribed_RNA"/>
</dbReference>
<reference evidence="1" key="1">
    <citation type="submission" date="2018-02" db="EMBL/GenBank/DDBJ databases">
        <title>Rhizophora mucronata_Transcriptome.</title>
        <authorList>
            <person name="Meera S.P."/>
            <person name="Sreeshan A."/>
            <person name="Augustine A."/>
        </authorList>
    </citation>
    <scope>NUCLEOTIDE SEQUENCE</scope>
    <source>
        <tissue evidence="1">Leaf</tissue>
    </source>
</reference>
<evidence type="ECO:0000313" key="1">
    <source>
        <dbReference type="EMBL" id="MBX69161.1"/>
    </source>
</evidence>
<name>A0A2P2QQJ0_RHIMU</name>
<protein>
    <submittedName>
        <fullName evidence="1">Uncharacterized protein</fullName>
    </submittedName>
</protein>
<dbReference type="AlphaFoldDB" id="A0A2P2QQJ0"/>